<reference evidence="2" key="1">
    <citation type="submission" date="2020-08" db="EMBL/GenBank/DDBJ databases">
        <title>Genome sequencing and assembly of the red palm weevil Rhynchophorus ferrugineus.</title>
        <authorList>
            <person name="Dias G.B."/>
            <person name="Bergman C.M."/>
            <person name="Manee M."/>
        </authorList>
    </citation>
    <scope>NUCLEOTIDE SEQUENCE</scope>
    <source>
        <strain evidence="2">AA-2017</strain>
        <tissue evidence="2">Whole larva</tissue>
    </source>
</reference>
<evidence type="ECO:0000313" key="3">
    <source>
        <dbReference type="Proteomes" id="UP000625711"/>
    </source>
</evidence>
<name>A0A834I7Y1_RHYFE</name>
<dbReference type="Proteomes" id="UP000625711">
    <property type="component" value="Unassembled WGS sequence"/>
</dbReference>
<dbReference type="Gene3D" id="3.40.50.1460">
    <property type="match status" value="1"/>
</dbReference>
<dbReference type="InterPro" id="IPR029030">
    <property type="entry name" value="Caspase-like_dom_sf"/>
</dbReference>
<dbReference type="SUPFAM" id="SSF52129">
    <property type="entry name" value="Caspase-like"/>
    <property type="match status" value="1"/>
</dbReference>
<feature type="region of interest" description="Disordered" evidence="1">
    <location>
        <begin position="1"/>
        <end position="22"/>
    </location>
</feature>
<dbReference type="EMBL" id="JAACXV010013301">
    <property type="protein sequence ID" value="KAF7273768.1"/>
    <property type="molecule type" value="Genomic_DNA"/>
</dbReference>
<dbReference type="OrthoDB" id="6097640at2759"/>
<keyword evidence="3" id="KW-1185">Reference proteome</keyword>
<comment type="caution">
    <text evidence="2">The sequence shown here is derived from an EMBL/GenBank/DDBJ whole genome shotgun (WGS) entry which is preliminary data.</text>
</comment>
<dbReference type="AlphaFoldDB" id="A0A834I7Y1"/>
<organism evidence="2 3">
    <name type="scientific">Rhynchophorus ferrugineus</name>
    <name type="common">Red palm weevil</name>
    <name type="synonym">Curculio ferrugineus</name>
    <dbReference type="NCBI Taxonomy" id="354439"/>
    <lineage>
        <taxon>Eukaryota</taxon>
        <taxon>Metazoa</taxon>
        <taxon>Ecdysozoa</taxon>
        <taxon>Arthropoda</taxon>
        <taxon>Hexapoda</taxon>
        <taxon>Insecta</taxon>
        <taxon>Pterygota</taxon>
        <taxon>Neoptera</taxon>
        <taxon>Endopterygota</taxon>
        <taxon>Coleoptera</taxon>
        <taxon>Polyphaga</taxon>
        <taxon>Cucujiformia</taxon>
        <taxon>Curculionidae</taxon>
        <taxon>Dryophthorinae</taxon>
        <taxon>Rhynchophorus</taxon>
    </lineage>
</organism>
<protein>
    <submittedName>
        <fullName evidence="2">Uncharacterized protein</fullName>
    </submittedName>
</protein>
<evidence type="ECO:0000256" key="1">
    <source>
        <dbReference type="SAM" id="MobiDB-lite"/>
    </source>
</evidence>
<sequence length="274" mass="31525">MNVRTDTNPFIGLQESQTPPPSQEYLEENITAYALKEKVTVKPSIELIPDVYERANNEDFWVQLVCKEEHQTSTDLLDVFRSKGFGVLPVICLQYPLEIEDTVRTLREEINKRNTCEGLLMIFTGMYLNHHVMTSVWTEFITVYCHRLKNKPRVFIFQREPTAVQHDGSLRSKKAYESPAEADILIALNTSDVDMFPTLTKCINDYGDQEDIASLLTMCINHHDNISLVSTMTRKLYLTCPSGKSLQQSILEKLDNMENCIENIKKRVRATDQL</sequence>
<gene>
    <name evidence="2" type="ORF">GWI33_013523</name>
</gene>
<evidence type="ECO:0000313" key="2">
    <source>
        <dbReference type="EMBL" id="KAF7273768.1"/>
    </source>
</evidence>
<accession>A0A834I7Y1</accession>
<proteinExistence type="predicted"/>